<dbReference type="Ensembl" id="ENSHCOT00000024638.1">
    <property type="protein sequence ID" value="ENSHCOP00000016475.1"/>
    <property type="gene ID" value="ENSHCOG00000020213.1"/>
</dbReference>
<name>A0A3Q3DNB9_HIPCM</name>
<keyword evidence="3" id="KW-1185">Reference proteome</keyword>
<evidence type="ECO:0000256" key="1">
    <source>
        <dbReference type="SAM" id="MobiDB-lite"/>
    </source>
</evidence>
<proteinExistence type="predicted"/>
<evidence type="ECO:0000313" key="3">
    <source>
        <dbReference type="Proteomes" id="UP000264820"/>
    </source>
</evidence>
<sequence>VTTSVTLASFPGEPEGITSKTHTQAGCQPHTPTSFSSPEAPLSLALSRITVRCEPARLPAPSLPHSTEESSLKRTKRRHQTPKRMGE</sequence>
<protein>
    <submittedName>
        <fullName evidence="2">Uncharacterized protein</fullName>
    </submittedName>
</protein>
<feature type="region of interest" description="Disordered" evidence="1">
    <location>
        <begin position="56"/>
        <end position="87"/>
    </location>
</feature>
<accession>A0A3Q3DNB9</accession>
<feature type="compositionally biased region" description="Basic residues" evidence="1">
    <location>
        <begin position="73"/>
        <end position="87"/>
    </location>
</feature>
<dbReference type="Proteomes" id="UP000264820">
    <property type="component" value="Unplaced"/>
</dbReference>
<evidence type="ECO:0000313" key="2">
    <source>
        <dbReference type="Ensembl" id="ENSHCOP00000016475.1"/>
    </source>
</evidence>
<feature type="compositionally biased region" description="Polar residues" evidence="1">
    <location>
        <begin position="18"/>
        <end position="33"/>
    </location>
</feature>
<feature type="region of interest" description="Disordered" evidence="1">
    <location>
        <begin position="1"/>
        <end position="40"/>
    </location>
</feature>
<reference evidence="2" key="2">
    <citation type="submission" date="2025-09" db="UniProtKB">
        <authorList>
            <consortium name="Ensembl"/>
        </authorList>
    </citation>
    <scope>IDENTIFICATION</scope>
</reference>
<organism evidence="2 3">
    <name type="scientific">Hippocampus comes</name>
    <name type="common">Tiger tail seahorse</name>
    <dbReference type="NCBI Taxonomy" id="109280"/>
    <lineage>
        <taxon>Eukaryota</taxon>
        <taxon>Metazoa</taxon>
        <taxon>Chordata</taxon>
        <taxon>Craniata</taxon>
        <taxon>Vertebrata</taxon>
        <taxon>Euteleostomi</taxon>
        <taxon>Actinopterygii</taxon>
        <taxon>Neopterygii</taxon>
        <taxon>Teleostei</taxon>
        <taxon>Neoteleostei</taxon>
        <taxon>Acanthomorphata</taxon>
        <taxon>Syngnathiaria</taxon>
        <taxon>Syngnathiformes</taxon>
        <taxon>Syngnathoidei</taxon>
        <taxon>Syngnathidae</taxon>
        <taxon>Hippocampus</taxon>
    </lineage>
</organism>
<reference evidence="2" key="1">
    <citation type="submission" date="2025-08" db="UniProtKB">
        <authorList>
            <consortium name="Ensembl"/>
        </authorList>
    </citation>
    <scope>IDENTIFICATION</scope>
</reference>
<dbReference type="AlphaFoldDB" id="A0A3Q3DNB9"/>